<feature type="transmembrane region" description="Helical" evidence="1">
    <location>
        <begin position="249"/>
        <end position="272"/>
    </location>
</feature>
<keyword evidence="3" id="KW-1185">Reference proteome</keyword>
<feature type="transmembrane region" description="Helical" evidence="1">
    <location>
        <begin position="155"/>
        <end position="175"/>
    </location>
</feature>
<dbReference type="NCBIfam" id="NF038403">
    <property type="entry name" value="perm_prefix_1"/>
    <property type="match status" value="1"/>
</dbReference>
<feature type="transmembrane region" description="Helical" evidence="1">
    <location>
        <begin position="216"/>
        <end position="237"/>
    </location>
</feature>
<gene>
    <name evidence="2" type="ORF">NCTC11535_01179</name>
</gene>
<dbReference type="InterPro" id="IPR047928">
    <property type="entry name" value="Perm_prefix_1"/>
</dbReference>
<name>A0ABY1VN80_9ACTO</name>
<feature type="transmembrane region" description="Helical" evidence="1">
    <location>
        <begin position="329"/>
        <end position="348"/>
    </location>
</feature>
<evidence type="ECO:0000313" key="2">
    <source>
        <dbReference type="EMBL" id="SPT53515.1"/>
    </source>
</evidence>
<proteinExistence type="predicted"/>
<dbReference type="RefSeq" id="WP_172458368.1">
    <property type="nucleotide sequence ID" value="NZ_UAPQ01000007.1"/>
</dbReference>
<dbReference type="EMBL" id="UAPQ01000007">
    <property type="protein sequence ID" value="SPT53515.1"/>
    <property type="molecule type" value="Genomic_DNA"/>
</dbReference>
<feature type="transmembrane region" description="Helical" evidence="1">
    <location>
        <begin position="298"/>
        <end position="317"/>
    </location>
</feature>
<reference evidence="2 3" key="1">
    <citation type="submission" date="2018-06" db="EMBL/GenBank/DDBJ databases">
        <authorList>
            <consortium name="Pathogen Informatics"/>
            <person name="Doyle S."/>
        </authorList>
    </citation>
    <scope>NUCLEOTIDE SEQUENCE [LARGE SCALE GENOMIC DNA]</scope>
    <source>
        <strain evidence="2 3">NCTC11535</strain>
    </source>
</reference>
<protein>
    <submittedName>
        <fullName evidence="2">Uncharacterized protein</fullName>
    </submittedName>
</protein>
<evidence type="ECO:0000256" key="1">
    <source>
        <dbReference type="SAM" id="Phobius"/>
    </source>
</evidence>
<evidence type="ECO:0000313" key="3">
    <source>
        <dbReference type="Proteomes" id="UP000250006"/>
    </source>
</evidence>
<sequence>MDAIDTFLEAMFAPYPATPRMTEAKAELRAMMEDAYADAVTSGKTHNEAVGQVITDFGNLEELAPVLGILPEIRDAQAEQPPAPPSNAPASPSYDAGAWPVVTLPEAQQLAKAKRQTGPLLAAGVSLCVLAAIPVTLISVLGPMGLGWFSSDSKAFALMVPMTLMIVAFAVMLLLRRRQAFAGIEHLAEGRFVQDPIVSSWASRLRVEHEGTRSRALMIAVGLWIISAIPVMTFAALKEPNSTQDFTGLGVAGTLLLVATGLYIFLPANWAASTHELLSKQGRSRVDVPDSEADRDRIVGVIAAIYWPVPVVAYLIWSFGWDAWERSWLIWPIAGILFGAIAAGIGAWSSGRRAN</sequence>
<accession>A0ABY1VN80</accession>
<keyword evidence="1" id="KW-1133">Transmembrane helix</keyword>
<organism evidence="2 3">
    <name type="scientific">Actinomyces bovis</name>
    <dbReference type="NCBI Taxonomy" id="1658"/>
    <lineage>
        <taxon>Bacteria</taxon>
        <taxon>Bacillati</taxon>
        <taxon>Actinomycetota</taxon>
        <taxon>Actinomycetes</taxon>
        <taxon>Actinomycetales</taxon>
        <taxon>Actinomycetaceae</taxon>
        <taxon>Actinomyces</taxon>
    </lineage>
</organism>
<comment type="caution">
    <text evidence="2">The sequence shown here is derived from an EMBL/GenBank/DDBJ whole genome shotgun (WGS) entry which is preliminary data.</text>
</comment>
<keyword evidence="1" id="KW-0472">Membrane</keyword>
<dbReference type="Proteomes" id="UP000250006">
    <property type="component" value="Unassembled WGS sequence"/>
</dbReference>
<keyword evidence="1" id="KW-0812">Transmembrane</keyword>
<feature type="transmembrane region" description="Helical" evidence="1">
    <location>
        <begin position="120"/>
        <end position="149"/>
    </location>
</feature>